<reference evidence="2 3" key="1">
    <citation type="journal article" date="2019" name="Int. J. Syst. Evol. Microbiol.">
        <title>The Global Catalogue of Microorganisms (GCM) 10K type strain sequencing project: providing services to taxonomists for standard genome sequencing and annotation.</title>
        <authorList>
            <consortium name="The Broad Institute Genomics Platform"/>
            <consortium name="The Broad Institute Genome Sequencing Center for Infectious Disease"/>
            <person name="Wu L."/>
            <person name="Ma J."/>
        </authorList>
    </citation>
    <scope>NUCLEOTIDE SEQUENCE [LARGE SCALE GENOMIC DNA]</scope>
    <source>
        <strain evidence="2 3">JCM 15572</strain>
    </source>
</reference>
<evidence type="ECO:0000256" key="1">
    <source>
        <dbReference type="SAM" id="Phobius"/>
    </source>
</evidence>
<feature type="transmembrane region" description="Helical" evidence="1">
    <location>
        <begin position="35"/>
        <end position="61"/>
    </location>
</feature>
<evidence type="ECO:0000313" key="2">
    <source>
        <dbReference type="EMBL" id="GAA1607093.1"/>
    </source>
</evidence>
<keyword evidence="1" id="KW-1133">Transmembrane helix</keyword>
<sequence>MLVGWVFVLGACGCTGCGGCGGVVGCGFRLGMAGWGGAVGVVVVGWGWVVGDVAGVVFAAGELLGEDVFVG</sequence>
<keyword evidence="3" id="KW-1185">Reference proteome</keyword>
<keyword evidence="1" id="KW-0812">Transmembrane</keyword>
<dbReference type="EMBL" id="BAAAPH010000040">
    <property type="protein sequence ID" value="GAA1607093.1"/>
    <property type="molecule type" value="Genomic_DNA"/>
</dbReference>
<gene>
    <name evidence="2" type="ORF">GCM10009804_73850</name>
</gene>
<feature type="transmembrane region" description="Helical" evidence="1">
    <location>
        <begin position="6"/>
        <end position="28"/>
    </location>
</feature>
<proteinExistence type="predicted"/>
<organism evidence="2 3">
    <name type="scientific">Kribbella hippodromi</name>
    <dbReference type="NCBI Taxonomy" id="434347"/>
    <lineage>
        <taxon>Bacteria</taxon>
        <taxon>Bacillati</taxon>
        <taxon>Actinomycetota</taxon>
        <taxon>Actinomycetes</taxon>
        <taxon>Propionibacteriales</taxon>
        <taxon>Kribbellaceae</taxon>
        <taxon>Kribbella</taxon>
    </lineage>
</organism>
<comment type="caution">
    <text evidence="2">The sequence shown here is derived from an EMBL/GenBank/DDBJ whole genome shotgun (WGS) entry which is preliminary data.</text>
</comment>
<accession>A0ABN2EIG7</accession>
<name>A0ABN2EIG7_9ACTN</name>
<evidence type="ECO:0000313" key="3">
    <source>
        <dbReference type="Proteomes" id="UP001501705"/>
    </source>
</evidence>
<keyword evidence="1" id="KW-0472">Membrane</keyword>
<protein>
    <submittedName>
        <fullName evidence="2">Uncharacterized protein</fullName>
    </submittedName>
</protein>
<dbReference type="Proteomes" id="UP001501705">
    <property type="component" value="Unassembled WGS sequence"/>
</dbReference>